<keyword evidence="7" id="KW-1185">Reference proteome</keyword>
<dbReference type="InterPro" id="IPR035965">
    <property type="entry name" value="PAS-like_dom_sf"/>
</dbReference>
<dbReference type="InterPro" id="IPR036513">
    <property type="entry name" value="STAS_dom_sf"/>
</dbReference>
<feature type="domain" description="PAS" evidence="3">
    <location>
        <begin position="161"/>
        <end position="193"/>
    </location>
</feature>
<dbReference type="KEGG" id="scl:sce7821"/>
<protein>
    <submittedName>
        <fullName evidence="6">Positive regulator of sigma-B</fullName>
    </submittedName>
</protein>
<dbReference type="eggNOG" id="COG3829">
    <property type="taxonomic scope" value="Bacteria"/>
</dbReference>
<dbReference type="Gene3D" id="3.30.450.20">
    <property type="entry name" value="PAS domain"/>
    <property type="match status" value="2"/>
</dbReference>
<feature type="region of interest" description="Disordered" evidence="2">
    <location>
        <begin position="1"/>
        <end position="47"/>
    </location>
</feature>
<gene>
    <name evidence="6" type="ordered locus">sce7821</name>
</gene>
<keyword evidence="1" id="KW-0597">Phosphoprotein</keyword>
<dbReference type="Gene3D" id="3.30.750.24">
    <property type="entry name" value="STAS domain"/>
    <property type="match status" value="1"/>
</dbReference>
<dbReference type="PROSITE" id="PS50113">
    <property type="entry name" value="PAC"/>
    <property type="match status" value="1"/>
</dbReference>
<dbReference type="InterPro" id="IPR002645">
    <property type="entry name" value="STAS_dom"/>
</dbReference>
<dbReference type="PROSITE" id="PS50801">
    <property type="entry name" value="STAS"/>
    <property type="match status" value="1"/>
</dbReference>
<dbReference type="Proteomes" id="UP000002139">
    <property type="component" value="Chromosome"/>
</dbReference>
<feature type="compositionally biased region" description="Low complexity" evidence="2">
    <location>
        <begin position="521"/>
        <end position="534"/>
    </location>
</feature>
<reference evidence="6 7" key="1">
    <citation type="journal article" date="2007" name="Nat. Biotechnol.">
        <title>Complete genome sequence of the myxobacterium Sorangium cellulosum.</title>
        <authorList>
            <person name="Schneiker S."/>
            <person name="Perlova O."/>
            <person name="Kaiser O."/>
            <person name="Gerth K."/>
            <person name="Alici A."/>
            <person name="Altmeyer M.O."/>
            <person name="Bartels D."/>
            <person name="Bekel T."/>
            <person name="Beyer S."/>
            <person name="Bode E."/>
            <person name="Bode H.B."/>
            <person name="Bolten C.J."/>
            <person name="Choudhuri J.V."/>
            <person name="Doss S."/>
            <person name="Elnakady Y.A."/>
            <person name="Frank B."/>
            <person name="Gaigalat L."/>
            <person name="Goesmann A."/>
            <person name="Groeger C."/>
            <person name="Gross F."/>
            <person name="Jelsbak L."/>
            <person name="Jelsbak L."/>
            <person name="Kalinowski J."/>
            <person name="Kegler C."/>
            <person name="Knauber T."/>
            <person name="Konietzny S."/>
            <person name="Kopp M."/>
            <person name="Krause L."/>
            <person name="Krug D."/>
            <person name="Linke B."/>
            <person name="Mahmud T."/>
            <person name="Martinez-Arias R."/>
            <person name="McHardy A.C."/>
            <person name="Merai M."/>
            <person name="Meyer F."/>
            <person name="Mormann S."/>
            <person name="Munoz-Dorado J."/>
            <person name="Perez J."/>
            <person name="Pradella S."/>
            <person name="Rachid S."/>
            <person name="Raddatz G."/>
            <person name="Rosenau F."/>
            <person name="Rueckert C."/>
            <person name="Sasse F."/>
            <person name="Scharfe M."/>
            <person name="Schuster S.C."/>
            <person name="Suen G."/>
            <person name="Treuner-Lange A."/>
            <person name="Velicer G.J."/>
            <person name="Vorholter F.-J."/>
            <person name="Weissman K.J."/>
            <person name="Welch R.D."/>
            <person name="Wenzel S.C."/>
            <person name="Whitworth D.E."/>
            <person name="Wilhelm S."/>
            <person name="Wittmann C."/>
            <person name="Bloecker H."/>
            <person name="Puehler A."/>
            <person name="Mueller R."/>
        </authorList>
    </citation>
    <scope>NUCLEOTIDE SEQUENCE [LARGE SCALE GENOMIC DNA]</scope>
    <source>
        <strain evidence="7">So ce56</strain>
    </source>
</reference>
<dbReference type="InterPro" id="IPR000700">
    <property type="entry name" value="PAS-assoc_C"/>
</dbReference>
<dbReference type="PROSITE" id="PS50112">
    <property type="entry name" value="PAS"/>
    <property type="match status" value="1"/>
</dbReference>
<name>A9FB94_SORC5</name>
<dbReference type="Pfam" id="PF08448">
    <property type="entry name" value="PAS_4"/>
    <property type="match status" value="1"/>
</dbReference>
<organism evidence="6 7">
    <name type="scientific">Sorangium cellulosum (strain So ce56)</name>
    <name type="common">Polyangium cellulosum (strain So ce56)</name>
    <dbReference type="NCBI Taxonomy" id="448385"/>
    <lineage>
        <taxon>Bacteria</taxon>
        <taxon>Pseudomonadati</taxon>
        <taxon>Myxococcota</taxon>
        <taxon>Polyangia</taxon>
        <taxon>Polyangiales</taxon>
        <taxon>Polyangiaceae</taxon>
        <taxon>Sorangium</taxon>
    </lineage>
</organism>
<dbReference type="PANTHER" id="PTHR33745">
    <property type="entry name" value="RSBT ANTAGONIST PROTEIN RSBS-RELATED"/>
    <property type="match status" value="1"/>
</dbReference>
<dbReference type="SUPFAM" id="SSF55785">
    <property type="entry name" value="PYP-like sensor domain (PAS domain)"/>
    <property type="match status" value="2"/>
</dbReference>
<feature type="domain" description="STAS" evidence="5">
    <location>
        <begin position="391"/>
        <end position="484"/>
    </location>
</feature>
<dbReference type="SMART" id="SM00086">
    <property type="entry name" value="PAC"/>
    <property type="match status" value="1"/>
</dbReference>
<dbReference type="InterPro" id="IPR013656">
    <property type="entry name" value="PAS_4"/>
</dbReference>
<dbReference type="Pfam" id="PF01740">
    <property type="entry name" value="STAS"/>
    <property type="match status" value="1"/>
</dbReference>
<dbReference type="AlphaFoldDB" id="A9FB94"/>
<feature type="region of interest" description="Disordered" evidence="2">
    <location>
        <begin position="511"/>
        <end position="534"/>
    </location>
</feature>
<dbReference type="BioCyc" id="SCEL448385:SCE_RS40035-MONOMER"/>
<dbReference type="STRING" id="448385.sce7821"/>
<dbReference type="InterPro" id="IPR051932">
    <property type="entry name" value="Bact_StressResp_Reg"/>
</dbReference>
<dbReference type="PANTHER" id="PTHR33745:SF3">
    <property type="entry name" value="RSBT CO-ANTAGONIST PROTEIN RSBRC"/>
    <property type="match status" value="1"/>
</dbReference>
<dbReference type="SUPFAM" id="SSF52091">
    <property type="entry name" value="SpoIIaa-like"/>
    <property type="match status" value="1"/>
</dbReference>
<feature type="region of interest" description="Disordered" evidence="2">
    <location>
        <begin position="78"/>
        <end position="113"/>
    </location>
</feature>
<dbReference type="NCBIfam" id="TIGR00229">
    <property type="entry name" value="sensory_box"/>
    <property type="match status" value="1"/>
</dbReference>
<sequence>MDGWTWGGSSSPTSSDGKGSSHPAVVIQDVRAEDRPSDVPVPEQPLDRPRLLTSLVEVRGEPMPEVVAVDPLPERCLEGLDPAGRPNEVHLTSSAYPSSVLPSSGRSSSTPTAGPVYLARKMMSTVNAPGSPGLAASYMRAVRSAPFAVIECAGNLDELVVAEWNAEAERIFGYTADEAVGRRLADTIVSEPDARTFGRSLGQESAPHRFTHARKDGRAVVCEWRYAPVLDDGGEPIRLLCFGQDVTEQVKAVEKFKEGDMILRAILGTVDTAVTRMDRDGVTTFHEGKTLQSLGLRPGQFVGLNVFDEPPAPMDMEPMRRAVRGEFVRTRVEAFGMAWETWLIPLTDERGERNGAVSFTLDATEALLRETELRARLELIERQQQVIRDLSTPIIEVWDSVLTLPMVGVVDSRRAADVMDDLLAAIVDKRARFAILDLTGVEVVDTKTASYLVELIRAIRLLGAEGVITGIRPNVAQTMVSLGLDLSGIATVGNLRAGLKLCMRRVAADGAAPNGAPPRAPGGAAPRLPGSGGR</sequence>
<evidence type="ECO:0000259" key="4">
    <source>
        <dbReference type="PROSITE" id="PS50113"/>
    </source>
</evidence>
<evidence type="ECO:0000259" key="5">
    <source>
        <dbReference type="PROSITE" id="PS50801"/>
    </source>
</evidence>
<evidence type="ECO:0000256" key="1">
    <source>
        <dbReference type="ARBA" id="ARBA00022553"/>
    </source>
</evidence>
<dbReference type="EMBL" id="AM746676">
    <property type="protein sequence ID" value="CAN97990.1"/>
    <property type="molecule type" value="Genomic_DNA"/>
</dbReference>
<feature type="compositionally biased region" description="Low complexity" evidence="2">
    <location>
        <begin position="93"/>
        <end position="111"/>
    </location>
</feature>
<dbReference type="eggNOG" id="COG1366">
    <property type="taxonomic scope" value="Bacteria"/>
</dbReference>
<dbReference type="CDD" id="cd00130">
    <property type="entry name" value="PAS"/>
    <property type="match status" value="1"/>
</dbReference>
<dbReference type="InterPro" id="IPR000014">
    <property type="entry name" value="PAS"/>
</dbReference>
<feature type="domain" description="PAC" evidence="4">
    <location>
        <begin position="204"/>
        <end position="258"/>
    </location>
</feature>
<evidence type="ECO:0000256" key="2">
    <source>
        <dbReference type="SAM" id="MobiDB-lite"/>
    </source>
</evidence>
<dbReference type="HOGENOM" id="CLU_026775_5_1_7"/>
<dbReference type="CDD" id="cd07041">
    <property type="entry name" value="STAS_RsbR_RsbS_like"/>
    <property type="match status" value="1"/>
</dbReference>
<evidence type="ECO:0000259" key="3">
    <source>
        <dbReference type="PROSITE" id="PS50112"/>
    </source>
</evidence>
<evidence type="ECO:0000313" key="7">
    <source>
        <dbReference type="Proteomes" id="UP000002139"/>
    </source>
</evidence>
<feature type="compositionally biased region" description="Low complexity" evidence="2">
    <location>
        <begin position="1"/>
        <end position="21"/>
    </location>
</feature>
<evidence type="ECO:0000313" key="6">
    <source>
        <dbReference type="EMBL" id="CAN97990.1"/>
    </source>
</evidence>
<dbReference type="InterPro" id="IPR001610">
    <property type="entry name" value="PAC"/>
</dbReference>
<accession>A9FB94</accession>
<proteinExistence type="predicted"/>